<feature type="compositionally biased region" description="Polar residues" evidence="1">
    <location>
        <begin position="92"/>
        <end position="104"/>
    </location>
</feature>
<sequence length="128" mass="14033">MKVYEMRNSARSYNNLPSCYMLYYAGDDAKTTARTGFYISALLAFIRLHTLNYTDNDISDDDDDHDGINEENDSGVDNKTTASTHATLPTTKDVTGSGFSKSQGRGQGRGYPDPVTSLTTTTAESLRV</sequence>
<dbReference type="AlphaFoldDB" id="A0A914UZS2"/>
<evidence type="ECO:0000313" key="3">
    <source>
        <dbReference type="WBParaSite" id="PSAMB.scaffold1344size32720.g12478.t1"/>
    </source>
</evidence>
<feature type="region of interest" description="Disordered" evidence="1">
    <location>
        <begin position="56"/>
        <end position="128"/>
    </location>
</feature>
<protein>
    <submittedName>
        <fullName evidence="3">Uncharacterized protein</fullName>
    </submittedName>
</protein>
<accession>A0A914UZS2</accession>
<feature type="compositionally biased region" description="Polar residues" evidence="1">
    <location>
        <begin position="116"/>
        <end position="128"/>
    </location>
</feature>
<feature type="compositionally biased region" description="Acidic residues" evidence="1">
    <location>
        <begin position="57"/>
        <end position="74"/>
    </location>
</feature>
<name>A0A914UZS2_9BILA</name>
<dbReference type="WBParaSite" id="PSAMB.scaffold1344size32720.g12478.t1">
    <property type="protein sequence ID" value="PSAMB.scaffold1344size32720.g12478.t1"/>
    <property type="gene ID" value="PSAMB.scaffold1344size32720.g12478"/>
</dbReference>
<feature type="compositionally biased region" description="Low complexity" evidence="1">
    <location>
        <begin position="80"/>
        <end position="91"/>
    </location>
</feature>
<evidence type="ECO:0000313" key="2">
    <source>
        <dbReference type="Proteomes" id="UP000887566"/>
    </source>
</evidence>
<evidence type="ECO:0000256" key="1">
    <source>
        <dbReference type="SAM" id="MobiDB-lite"/>
    </source>
</evidence>
<keyword evidence="2" id="KW-1185">Reference proteome</keyword>
<proteinExistence type="predicted"/>
<dbReference type="Proteomes" id="UP000887566">
    <property type="component" value="Unplaced"/>
</dbReference>
<organism evidence="2 3">
    <name type="scientific">Plectus sambesii</name>
    <dbReference type="NCBI Taxonomy" id="2011161"/>
    <lineage>
        <taxon>Eukaryota</taxon>
        <taxon>Metazoa</taxon>
        <taxon>Ecdysozoa</taxon>
        <taxon>Nematoda</taxon>
        <taxon>Chromadorea</taxon>
        <taxon>Plectida</taxon>
        <taxon>Plectina</taxon>
        <taxon>Plectoidea</taxon>
        <taxon>Plectidae</taxon>
        <taxon>Plectus</taxon>
    </lineage>
</organism>
<reference evidence="3" key="1">
    <citation type="submission" date="2022-11" db="UniProtKB">
        <authorList>
            <consortium name="WormBaseParasite"/>
        </authorList>
    </citation>
    <scope>IDENTIFICATION</scope>
</reference>